<dbReference type="EMBL" id="BAABLW010000007">
    <property type="protein sequence ID" value="GAA4923846.1"/>
    <property type="molecule type" value="Genomic_DNA"/>
</dbReference>
<keyword evidence="1" id="KW-0812">Transmembrane</keyword>
<sequence>MDLVIDRVVAIVTALTGLVLMGAGAVSFLLGGPGPLFGALLILTGLAYLVGIARDMWTPTPEQKSH</sequence>
<gene>
    <name evidence="2" type="ORF">GCM10025790_21270</name>
</gene>
<protein>
    <recommendedName>
        <fullName evidence="4">Major facilitator superfamily (MFS) profile domain-containing protein</fullName>
    </recommendedName>
</protein>
<feature type="transmembrane region" description="Helical" evidence="1">
    <location>
        <begin position="7"/>
        <end position="30"/>
    </location>
</feature>
<keyword evidence="1" id="KW-0472">Membrane</keyword>
<dbReference type="RefSeq" id="WP_345477984.1">
    <property type="nucleotide sequence ID" value="NZ_BAABLW010000007.1"/>
</dbReference>
<evidence type="ECO:0008006" key="4">
    <source>
        <dbReference type="Google" id="ProtNLM"/>
    </source>
</evidence>
<keyword evidence="1" id="KW-1133">Transmembrane helix</keyword>
<proteinExistence type="predicted"/>
<accession>A0ABP9G6F4</accession>
<reference evidence="3" key="1">
    <citation type="journal article" date="2019" name="Int. J. Syst. Evol. Microbiol.">
        <title>The Global Catalogue of Microorganisms (GCM) 10K type strain sequencing project: providing services to taxonomists for standard genome sequencing and annotation.</title>
        <authorList>
            <consortium name="The Broad Institute Genomics Platform"/>
            <consortium name="The Broad Institute Genome Sequencing Center for Infectious Disease"/>
            <person name="Wu L."/>
            <person name="Ma J."/>
        </authorList>
    </citation>
    <scope>NUCLEOTIDE SEQUENCE [LARGE SCALE GENOMIC DNA]</scope>
    <source>
        <strain evidence="3">JCM 19129</strain>
    </source>
</reference>
<evidence type="ECO:0000313" key="2">
    <source>
        <dbReference type="EMBL" id="GAA4923846.1"/>
    </source>
</evidence>
<dbReference type="Proteomes" id="UP001500368">
    <property type="component" value="Unassembled WGS sequence"/>
</dbReference>
<keyword evidence="3" id="KW-1185">Reference proteome</keyword>
<comment type="caution">
    <text evidence="2">The sequence shown here is derived from an EMBL/GenBank/DDBJ whole genome shotgun (WGS) entry which is preliminary data.</text>
</comment>
<organism evidence="2 3">
    <name type="scientific">Nesterenkonia rhizosphaerae</name>
    <dbReference type="NCBI Taxonomy" id="1348272"/>
    <lineage>
        <taxon>Bacteria</taxon>
        <taxon>Bacillati</taxon>
        <taxon>Actinomycetota</taxon>
        <taxon>Actinomycetes</taxon>
        <taxon>Micrococcales</taxon>
        <taxon>Micrococcaceae</taxon>
        <taxon>Nesterenkonia</taxon>
    </lineage>
</organism>
<name>A0ABP9G6F4_9MICC</name>
<feature type="transmembrane region" description="Helical" evidence="1">
    <location>
        <begin position="36"/>
        <end position="57"/>
    </location>
</feature>
<evidence type="ECO:0000256" key="1">
    <source>
        <dbReference type="SAM" id="Phobius"/>
    </source>
</evidence>
<evidence type="ECO:0000313" key="3">
    <source>
        <dbReference type="Proteomes" id="UP001500368"/>
    </source>
</evidence>